<dbReference type="Pfam" id="PF02018">
    <property type="entry name" value="CBM_4_9"/>
    <property type="match status" value="1"/>
</dbReference>
<keyword evidence="3 9" id="KW-0136">Cellulose degradation</keyword>
<dbReference type="SUPFAM" id="SSF49785">
    <property type="entry name" value="Galactose-binding domain-like"/>
    <property type="match status" value="1"/>
</dbReference>
<dbReference type="CDD" id="cd02850">
    <property type="entry name" value="E_set_Cellulase_N"/>
    <property type="match status" value="1"/>
</dbReference>
<dbReference type="EMBL" id="JBBNFM010000008">
    <property type="protein sequence ID" value="MEQ2454570.1"/>
    <property type="molecule type" value="Genomic_DNA"/>
</dbReference>
<evidence type="ECO:0000256" key="3">
    <source>
        <dbReference type="ARBA" id="ARBA00023001"/>
    </source>
</evidence>
<dbReference type="PROSITE" id="PS00592">
    <property type="entry name" value="GH9_2"/>
    <property type="match status" value="1"/>
</dbReference>
<evidence type="ECO:0000256" key="1">
    <source>
        <dbReference type="ARBA" id="ARBA00007072"/>
    </source>
</evidence>
<feature type="signal peptide" evidence="9">
    <location>
        <begin position="1"/>
        <end position="22"/>
    </location>
</feature>
<sequence length="769" mass="84708">MRKMKKVAVLCLTAAMTMSLLAGCSGTKKDADGTTAETTEVTTEAESTEEEETTTEKATEEEKEEPTTEALGVSDGDKVININFDDKDTDGFHTYTNGGNEEMTNEDGELHINIKKTGSADYANQIYYDGFRLYQGCVYEYSFDVRCDIERTIEWRLQINGGDYHAYTSDVITIGPETQHITAQFTMEEDSDPAPRLCFNMGKQEGMTGDEAEHNIYFDNILLEAVDASGAQQVEATPDPMAINVNQVGYLTGDSKVATVIGKNAKSFEVIDVTSNKSVYSADLPEEATYDPPSEMFCKQADFSSVKDAGTYKIKTDDGEESAEFKIGDDIYGDLYKDVVLMLYNQRCGVELDSSIAGEFAHPACHTGEAVVYGTDKKIDVTGGWHDAGDYGRYIVSGAKTVQDLFMTYEDNEYKADDIGIPESGNGVPDILDEARYELDWMLKMQDDNGGVYHKVTCDVFPETVMPEKETAQLIACPISNTATGDFTAVMAKASVLYKEYDADFAAKCLEASKKAYEYLSGNMDAHGFSNPDDIVTGEYPDTIFRDEAIWAAVELYAATGDDSYKKAVDAIIEGDDIVNYGLGWADVGYYALYDYIKYDGGSAKANELFFNEVDKTVEQIKDNGFGVWVSPTKTFAWGSNMNIANKGMLLLMANKLKPDADYVKYASYQRDYLLGRNAVGYCYVTGFGTRTPLHPHHRPSQVLDVAMPGMLVGGADSNLEDPYAKAVLLGKAPESRYADNAQSFSCNEITIYWNSPLIYLLSGLGNTK</sequence>
<evidence type="ECO:0000256" key="5">
    <source>
        <dbReference type="ARBA" id="ARBA00023295"/>
    </source>
</evidence>
<dbReference type="SUPFAM" id="SSF81296">
    <property type="entry name" value="E set domains"/>
    <property type="match status" value="1"/>
</dbReference>
<dbReference type="Proteomes" id="UP001482186">
    <property type="component" value="Unassembled WGS sequence"/>
</dbReference>
<protein>
    <recommendedName>
        <fullName evidence="9">Endoglucanase</fullName>
        <ecNumber evidence="9">3.2.1.4</ecNumber>
    </recommendedName>
</protein>
<dbReference type="PROSITE" id="PS51257">
    <property type="entry name" value="PROKAR_LIPOPROTEIN"/>
    <property type="match status" value="1"/>
</dbReference>
<keyword evidence="6 7" id="KW-0624">Polysaccharide degradation</keyword>
<evidence type="ECO:0000259" key="12">
    <source>
        <dbReference type="Pfam" id="PF02018"/>
    </source>
</evidence>
<dbReference type="InterPro" id="IPR012341">
    <property type="entry name" value="6hp_glycosidase-like_sf"/>
</dbReference>
<evidence type="ECO:0000256" key="10">
    <source>
        <dbReference type="SAM" id="MobiDB-lite"/>
    </source>
</evidence>
<dbReference type="RefSeq" id="WP_349116119.1">
    <property type="nucleotide sequence ID" value="NZ_JBBNFM010000008.1"/>
</dbReference>
<feature type="compositionally biased region" description="Low complexity" evidence="10">
    <location>
        <begin position="34"/>
        <end position="45"/>
    </location>
</feature>
<feature type="domain" description="CBM-cenC" evidence="12">
    <location>
        <begin position="78"/>
        <end position="203"/>
    </location>
</feature>
<comment type="similarity">
    <text evidence="1 7 9">Belongs to the glycosyl hydrolase 9 (cellulase E) family.</text>
</comment>
<evidence type="ECO:0000313" key="15">
    <source>
        <dbReference type="Proteomes" id="UP001482186"/>
    </source>
</evidence>
<reference evidence="14 15" key="1">
    <citation type="submission" date="2024-04" db="EMBL/GenBank/DDBJ databases">
        <title>Human intestinal bacterial collection.</title>
        <authorList>
            <person name="Pauvert C."/>
            <person name="Hitch T.C.A."/>
            <person name="Clavel T."/>
        </authorList>
    </citation>
    <scope>NUCLEOTIDE SEQUENCE [LARGE SCALE GENOMIC DNA]</scope>
    <source>
        <strain evidence="14 15">CLA-AA-H141</strain>
    </source>
</reference>
<evidence type="ECO:0000259" key="13">
    <source>
        <dbReference type="Pfam" id="PF02927"/>
    </source>
</evidence>
<dbReference type="InterPro" id="IPR008979">
    <property type="entry name" value="Galactose-bd-like_sf"/>
</dbReference>
<accession>A0ABV1EKQ2</accession>
<dbReference type="InterPro" id="IPR014756">
    <property type="entry name" value="Ig_E-set"/>
</dbReference>
<keyword evidence="2 7" id="KW-0378">Hydrolase</keyword>
<evidence type="ECO:0000256" key="9">
    <source>
        <dbReference type="RuleBase" id="RU361166"/>
    </source>
</evidence>
<name>A0ABV1EKQ2_9FIRM</name>
<dbReference type="Gene3D" id="2.60.120.260">
    <property type="entry name" value="Galactose-binding domain-like"/>
    <property type="match status" value="1"/>
</dbReference>
<dbReference type="Pfam" id="PF02927">
    <property type="entry name" value="CelD_N"/>
    <property type="match status" value="1"/>
</dbReference>
<organism evidence="14 15">
    <name type="scientific">Coprococcus ammoniilyticus</name>
    <dbReference type="NCBI Taxonomy" id="2981785"/>
    <lineage>
        <taxon>Bacteria</taxon>
        <taxon>Bacillati</taxon>
        <taxon>Bacillota</taxon>
        <taxon>Clostridia</taxon>
        <taxon>Lachnospirales</taxon>
        <taxon>Lachnospiraceae</taxon>
        <taxon>Coprococcus</taxon>
    </lineage>
</organism>
<gene>
    <name evidence="14" type="ORF">AAAT04_11015</name>
</gene>
<dbReference type="SUPFAM" id="SSF48208">
    <property type="entry name" value="Six-hairpin glycosidases"/>
    <property type="match status" value="1"/>
</dbReference>
<comment type="caution">
    <text evidence="14">The sequence shown here is derived from an EMBL/GenBank/DDBJ whole genome shotgun (WGS) entry which is preliminary data.</text>
</comment>
<feature type="active site" evidence="7">
    <location>
        <position position="697"/>
    </location>
</feature>
<feature type="domain" description="Cellulase Ig-like" evidence="13">
    <location>
        <begin position="242"/>
        <end position="319"/>
    </location>
</feature>
<evidence type="ECO:0000256" key="7">
    <source>
        <dbReference type="PROSITE-ProRule" id="PRU10059"/>
    </source>
</evidence>
<keyword evidence="15" id="KW-1185">Reference proteome</keyword>
<dbReference type="Pfam" id="PF00759">
    <property type="entry name" value="Glyco_hydro_9"/>
    <property type="match status" value="1"/>
</dbReference>
<dbReference type="InterPro" id="IPR008928">
    <property type="entry name" value="6-hairpin_glycosidase_sf"/>
</dbReference>
<keyword evidence="5 7" id="KW-0326">Glycosidase</keyword>
<evidence type="ECO:0000313" key="14">
    <source>
        <dbReference type="EMBL" id="MEQ2454570.1"/>
    </source>
</evidence>
<evidence type="ECO:0000256" key="8">
    <source>
        <dbReference type="PROSITE-ProRule" id="PRU10060"/>
    </source>
</evidence>
<evidence type="ECO:0000256" key="6">
    <source>
        <dbReference type="ARBA" id="ARBA00023326"/>
    </source>
</evidence>
<evidence type="ECO:0000259" key="11">
    <source>
        <dbReference type="Pfam" id="PF00759"/>
    </source>
</evidence>
<feature type="active site" evidence="8">
    <location>
        <position position="740"/>
    </location>
</feature>
<dbReference type="Gene3D" id="1.50.10.10">
    <property type="match status" value="1"/>
</dbReference>
<dbReference type="PROSITE" id="PS00698">
    <property type="entry name" value="GH9_3"/>
    <property type="match status" value="1"/>
</dbReference>
<proteinExistence type="inferred from homology"/>
<dbReference type="InterPro" id="IPR001701">
    <property type="entry name" value="Glyco_hydro_9"/>
</dbReference>
<feature type="chain" id="PRO_5044979419" description="Endoglucanase" evidence="9">
    <location>
        <begin position="23"/>
        <end position="769"/>
    </location>
</feature>
<dbReference type="EC" id="3.2.1.4" evidence="9"/>
<feature type="domain" description="Glycoside hydrolase family 9" evidence="11">
    <location>
        <begin position="332"/>
        <end position="762"/>
    </location>
</feature>
<feature type="active site" evidence="8">
    <location>
        <position position="749"/>
    </location>
</feature>
<dbReference type="InterPro" id="IPR018221">
    <property type="entry name" value="Glyco_hydro_9_His_AS"/>
</dbReference>
<evidence type="ECO:0000256" key="2">
    <source>
        <dbReference type="ARBA" id="ARBA00022801"/>
    </source>
</evidence>
<dbReference type="InterPro" id="IPR013783">
    <property type="entry name" value="Ig-like_fold"/>
</dbReference>
<keyword evidence="9" id="KW-0732">Signal</keyword>
<dbReference type="InterPro" id="IPR033126">
    <property type="entry name" value="Glyco_hydro_9_Asp/Glu_AS"/>
</dbReference>
<dbReference type="InterPro" id="IPR004197">
    <property type="entry name" value="Cellulase_Ig-like"/>
</dbReference>
<dbReference type="InterPro" id="IPR003305">
    <property type="entry name" value="CenC_carb-bd"/>
</dbReference>
<dbReference type="Gene3D" id="2.60.40.10">
    <property type="entry name" value="Immunoglobulins"/>
    <property type="match status" value="1"/>
</dbReference>
<keyword evidence="4 7" id="KW-0119">Carbohydrate metabolism</keyword>
<evidence type="ECO:0000256" key="4">
    <source>
        <dbReference type="ARBA" id="ARBA00023277"/>
    </source>
</evidence>
<feature type="region of interest" description="Disordered" evidence="10">
    <location>
        <begin position="24"/>
        <end position="75"/>
    </location>
</feature>
<comment type="catalytic activity">
    <reaction evidence="9">
        <text>Endohydrolysis of (1-&gt;4)-beta-D-glucosidic linkages in cellulose, lichenin and cereal beta-D-glucans.</text>
        <dbReference type="EC" id="3.2.1.4"/>
    </reaction>
</comment>
<dbReference type="GO" id="GO:0016787">
    <property type="term" value="F:hydrolase activity"/>
    <property type="evidence" value="ECO:0007669"/>
    <property type="project" value="UniProtKB-KW"/>
</dbReference>
<dbReference type="PANTHER" id="PTHR22298">
    <property type="entry name" value="ENDO-1,4-BETA-GLUCANASE"/>
    <property type="match status" value="1"/>
</dbReference>